<dbReference type="AlphaFoldDB" id="A0AAN9Z2I7"/>
<gene>
    <name evidence="1" type="ORF">R5R35_009798</name>
</gene>
<dbReference type="EMBL" id="JAZDUA010000170">
    <property type="protein sequence ID" value="KAK7865633.1"/>
    <property type="molecule type" value="Genomic_DNA"/>
</dbReference>
<proteinExistence type="predicted"/>
<name>A0AAN9Z2I7_9ORTH</name>
<organism evidence="1 2">
    <name type="scientific">Gryllus longicercus</name>
    <dbReference type="NCBI Taxonomy" id="2509291"/>
    <lineage>
        <taxon>Eukaryota</taxon>
        <taxon>Metazoa</taxon>
        <taxon>Ecdysozoa</taxon>
        <taxon>Arthropoda</taxon>
        <taxon>Hexapoda</taxon>
        <taxon>Insecta</taxon>
        <taxon>Pterygota</taxon>
        <taxon>Neoptera</taxon>
        <taxon>Polyneoptera</taxon>
        <taxon>Orthoptera</taxon>
        <taxon>Ensifera</taxon>
        <taxon>Gryllidea</taxon>
        <taxon>Grylloidea</taxon>
        <taxon>Gryllidae</taxon>
        <taxon>Gryllinae</taxon>
        <taxon>Gryllus</taxon>
    </lineage>
</organism>
<comment type="caution">
    <text evidence="1">The sequence shown here is derived from an EMBL/GenBank/DDBJ whole genome shotgun (WGS) entry which is preliminary data.</text>
</comment>
<reference evidence="1 2" key="1">
    <citation type="submission" date="2024-03" db="EMBL/GenBank/DDBJ databases">
        <title>The genome assembly and annotation of the cricket Gryllus longicercus Weissman &amp; Gray.</title>
        <authorList>
            <person name="Szrajer S."/>
            <person name="Gray D."/>
            <person name="Ylla G."/>
        </authorList>
    </citation>
    <scope>NUCLEOTIDE SEQUENCE [LARGE SCALE GENOMIC DNA]</scope>
    <source>
        <strain evidence="1">DAG 2021-001</strain>
        <tissue evidence="1">Whole body minus gut</tissue>
    </source>
</reference>
<dbReference type="Proteomes" id="UP001378592">
    <property type="component" value="Unassembled WGS sequence"/>
</dbReference>
<evidence type="ECO:0000313" key="2">
    <source>
        <dbReference type="Proteomes" id="UP001378592"/>
    </source>
</evidence>
<accession>A0AAN9Z2I7</accession>
<keyword evidence="2" id="KW-1185">Reference proteome</keyword>
<evidence type="ECO:0000313" key="1">
    <source>
        <dbReference type="EMBL" id="KAK7865633.1"/>
    </source>
</evidence>
<protein>
    <submittedName>
        <fullName evidence="1">Uncharacterized protein</fullName>
    </submittedName>
</protein>
<sequence length="116" mass="12289">MGSDVTPVNPSSLLQYAKKVCLQCAGKSANNGIFWYLENQAALRLKRSAEAAGKGGGGNACDTCVARGRKGEGRSGGGGGRFRRGSARRDSLGALYFRALLLTSTTILCITKRRFD</sequence>